<reference evidence="2" key="1">
    <citation type="journal article" date="2017" name="Curr. Microbiol.">
        <title>Genomic Diversity of Type B3 Bacteriophages of Caulobacter crescentus.</title>
        <authorList>
            <person name="Ash K.T."/>
            <person name="Drake K.M."/>
            <person name="Gibbs W.S."/>
            <person name="Ely B."/>
        </authorList>
    </citation>
    <scope>NUCLEOTIDE SEQUENCE [LARGE SCALE GENOMIC DNA]</scope>
</reference>
<dbReference type="EMBL" id="KY555146">
    <property type="protein sequence ID" value="ARB15070.1"/>
    <property type="molecule type" value="Genomic_DNA"/>
</dbReference>
<dbReference type="Proteomes" id="UP000222485">
    <property type="component" value="Genome"/>
</dbReference>
<organism evidence="1 2">
    <name type="scientific">Caulobacter phage Ccr32</name>
    <dbReference type="NCBI Taxonomy" id="1959738"/>
    <lineage>
        <taxon>Viruses</taxon>
        <taxon>Duplodnaviria</taxon>
        <taxon>Heunggongvirae</taxon>
        <taxon>Uroviricota</taxon>
        <taxon>Caudoviricetes</taxon>
        <taxon>Jeanschmidtviridae</taxon>
        <taxon>Shapirovirus</taxon>
        <taxon>Shapirovirus cbk</taxon>
    </lineage>
</organism>
<name>A0A1V0EDS9_9CAUD</name>
<sequence length="87" mass="10541">MRRVRAAKTRHAAIRRRMEAQRYRRRLFKTIDKLPQAMRDLINEYDYDEFVRLYQMADGDIPSLRALLERNRVLKQQALLVDQDPLP</sequence>
<evidence type="ECO:0000313" key="2">
    <source>
        <dbReference type="Proteomes" id="UP000222485"/>
    </source>
</evidence>
<gene>
    <name evidence="1" type="ORF">Ccr32_gp152</name>
</gene>
<evidence type="ECO:0000313" key="1">
    <source>
        <dbReference type="EMBL" id="ARB15070.1"/>
    </source>
</evidence>
<protein>
    <submittedName>
        <fullName evidence="1">Uncharacterized protein</fullName>
    </submittedName>
</protein>
<proteinExistence type="predicted"/>
<accession>A0A1V0EDS9</accession>